<dbReference type="PANTHER" id="PTHR14388:SF17">
    <property type="entry name" value="SH2 DOMAIN-CONTAINING PROTEIN"/>
    <property type="match status" value="1"/>
</dbReference>
<dbReference type="Ensembl" id="ENSFHET00000022283.1">
    <property type="protein sequence ID" value="ENSFHEP00000014458.1"/>
    <property type="gene ID" value="ENSFHEG00000016013.1"/>
</dbReference>
<evidence type="ECO:0000313" key="3">
    <source>
        <dbReference type="Ensembl" id="ENSFHEP00000030614.1"/>
    </source>
</evidence>
<evidence type="ECO:0000313" key="4">
    <source>
        <dbReference type="Proteomes" id="UP000265000"/>
    </source>
</evidence>
<dbReference type="STRING" id="8078.ENSFHEP00000014468"/>
<dbReference type="GO" id="GO:0005737">
    <property type="term" value="C:cytoplasm"/>
    <property type="evidence" value="ECO:0007669"/>
    <property type="project" value="TreeGrafter"/>
</dbReference>
<feature type="region of interest" description="Disordered" evidence="2">
    <location>
        <begin position="289"/>
        <end position="319"/>
    </location>
</feature>
<dbReference type="Ensembl" id="ENSFHET00000022296.1">
    <property type="protein sequence ID" value="ENSFHEP00000014468.1"/>
    <property type="gene ID" value="ENSFHEG00000016013.1"/>
</dbReference>
<dbReference type="AlphaFoldDB" id="A0A3Q2QSK4"/>
<feature type="region of interest" description="Disordered" evidence="2">
    <location>
        <begin position="127"/>
        <end position="251"/>
    </location>
</feature>
<proteinExistence type="predicted"/>
<keyword evidence="1" id="KW-0727">SH2 domain</keyword>
<dbReference type="Proteomes" id="UP000265000">
    <property type="component" value="Unplaced"/>
</dbReference>
<evidence type="ECO:0000256" key="2">
    <source>
        <dbReference type="SAM" id="MobiDB-lite"/>
    </source>
</evidence>
<dbReference type="Ensembl" id="ENSFHET00000022281.1">
    <property type="protein sequence ID" value="ENSFHEP00000030614.1"/>
    <property type="gene ID" value="ENSFHEG00000016013.1"/>
</dbReference>
<accession>A0A3Q2QSK4</accession>
<dbReference type="GeneTree" id="ENSGT00940000157357"/>
<dbReference type="PANTHER" id="PTHR14388">
    <property type="entry name" value="T CELL-SPECIFIC ADAPTER PROTEIN TSAD"/>
    <property type="match status" value="1"/>
</dbReference>
<name>A0A3Q2QSK4_FUNHE</name>
<organism evidence="3 4">
    <name type="scientific">Fundulus heteroclitus</name>
    <name type="common">Killifish</name>
    <name type="synonym">Mummichog</name>
    <dbReference type="NCBI Taxonomy" id="8078"/>
    <lineage>
        <taxon>Eukaryota</taxon>
        <taxon>Metazoa</taxon>
        <taxon>Chordata</taxon>
        <taxon>Craniata</taxon>
        <taxon>Vertebrata</taxon>
        <taxon>Euteleostomi</taxon>
        <taxon>Actinopterygii</taxon>
        <taxon>Neopterygii</taxon>
        <taxon>Teleostei</taxon>
        <taxon>Neoteleostei</taxon>
        <taxon>Acanthomorphata</taxon>
        <taxon>Ovalentaria</taxon>
        <taxon>Atherinomorphae</taxon>
        <taxon>Cyprinodontiformes</taxon>
        <taxon>Fundulidae</taxon>
        <taxon>Fundulus</taxon>
    </lineage>
</organism>
<sequence>MLQQILKDMYIDPDVLEALNEEQKKTLFLKMRQEQVRRWKEREEKLEREGGDAESTRTQARKVNSKSVTWQLGRDGDVLVLVIGEVDELTSKFINSGFGDKKSPSLPNSMHHQTIVKSQKITQEVKSECQSIPPKTQPGISLNLKEKREENSTLRPLPLQEPAPSPTEGKSVSQPPMCSRPPTRGSPVVRPASANSTPGSINDRPGLGNLKLAAPTPSSSSSSSSTVRLDPASASSTKGSLYSKEPVGKDSALEKFRRADSVDAEKSLTATTCTRRGRVADLMKTFSVDTPPLAQSRPLKPPLPTKPDHLRLTTTPTVR</sequence>
<evidence type="ECO:0000256" key="1">
    <source>
        <dbReference type="ARBA" id="ARBA00022999"/>
    </source>
</evidence>
<reference evidence="3" key="1">
    <citation type="submission" date="2025-05" db="UniProtKB">
        <authorList>
            <consortium name="Ensembl"/>
        </authorList>
    </citation>
    <scope>IDENTIFICATION</scope>
</reference>
<feature type="compositionally biased region" description="Polar residues" evidence="2">
    <location>
        <begin position="127"/>
        <end position="140"/>
    </location>
</feature>
<keyword evidence="4" id="KW-1185">Reference proteome</keyword>
<protein>
    <submittedName>
        <fullName evidence="3">Zgc:100829</fullName>
    </submittedName>
</protein>